<sequence>MRPRIGLLTHCSAGTPPGLPPLGAITSFAKAINHRLPQQPHTARRHHSGGGGGGVSLADLAKVFQQLGSESPGCTQQVELGRGDAAVSVTAAAPAASSLDTPHGTDCNGFAKALRDSSGSSSHQGYPSNRTGATTRGESVSRDPPHKPSKQPRKESAVRHPLISLSPAYAARLATLTEAQLCTELEKQLGRLDHSNIMQCLHEVVRRLSPDPLNTASSPERTTDCDDSTASDAKRRRYSTGAEDVVSSSPAHTHAANHRLLTAVLSALHRMDVYVMEAETEWSPPSASPHTQQQQQQQQHHHDDGKSLRETPFSARLCRVLLQWLSREVSCMTATVSLQVLHLLAQQRLMHMDAVLETLVDTIIVHVERRGPAAAAAAATRPQTTDRAFTVEDYSLLLDTLARYQAQLLRLSYLRQSTNQERDPLNNCALRRSNDCSLSTEGTAADEAGMTDYAIDPCLASATAEVRRRALDRSRHPVANGRLFHHLAESLALTLTNSQRRCLAESTTCGAATHPVDTADASAARLLKTNSTSLRFLIRALSKLQWWHDGLAAALAAPLTGYVRAHPESALVVVGLVGRRENRSGDASLLEALQDSLITQLRRRRRALTLRAGRAPIPRQGRATRVEHSASVENDACGIRRGEEVQHGGGGAQPYWSSTAIGAVKKAESPSKANFMEGDDHRGEDWEEGGEADMPLLSTLYYTTPEPTHSGSRALLATATATTSVMPSVVLATQCGAAPPSPQKKFAPDSAASLTLIDLHALPGTLEALCRFHVRTIAGTIKSDARARLVRKMCELLSLVFDDTLRGITSLDAIPRDLTPALLSRVLLTLLEATEQLNQVWRTTNEPDASTHSSEYVSTDMPHSPHHPLVIELAYAWILQVMQSRSPPRPPPSSSSSSQLDESTAAEAAQFHRIAASAYWRRAVAVHDALVRADILRCTRPCSSDAAAALHRKYYMPHDVLRAAPRVNEAVQRCKTRIEAERRRAAAAEKGDVEQHEQQHQAVPWRYASAAIRDAARQRRQQRQQHSSSSSSSPSPHHPHRCTTTVRPVQTSDVFAGYSKSLSRLL</sequence>
<feature type="region of interest" description="Disordered" evidence="1">
    <location>
        <begin position="114"/>
        <end position="161"/>
    </location>
</feature>
<feature type="compositionally biased region" description="Low complexity" evidence="1">
    <location>
        <begin position="1024"/>
        <end position="1035"/>
    </location>
</feature>
<evidence type="ECO:0000313" key="2">
    <source>
        <dbReference type="EMBL" id="KAG5511933.1"/>
    </source>
</evidence>
<feature type="compositionally biased region" description="Polar residues" evidence="1">
    <location>
        <begin position="123"/>
        <end position="138"/>
    </location>
</feature>
<gene>
    <name evidence="2" type="ORF">JKF63_07758</name>
</gene>
<dbReference type="KEGG" id="phet:94293766"/>
<evidence type="ECO:0000313" key="3">
    <source>
        <dbReference type="Proteomes" id="UP000674318"/>
    </source>
</evidence>
<feature type="region of interest" description="Disordered" evidence="1">
    <location>
        <begin position="884"/>
        <end position="904"/>
    </location>
</feature>
<feature type="region of interest" description="Disordered" evidence="1">
    <location>
        <begin position="667"/>
        <end position="686"/>
    </location>
</feature>
<dbReference type="OrthoDB" id="273892at2759"/>
<keyword evidence="3" id="KW-1185">Reference proteome</keyword>
<organism evidence="2 3">
    <name type="scientific">Porcisia hertigi</name>
    <dbReference type="NCBI Taxonomy" id="2761500"/>
    <lineage>
        <taxon>Eukaryota</taxon>
        <taxon>Discoba</taxon>
        <taxon>Euglenozoa</taxon>
        <taxon>Kinetoplastea</taxon>
        <taxon>Metakinetoplastina</taxon>
        <taxon>Trypanosomatida</taxon>
        <taxon>Trypanosomatidae</taxon>
        <taxon>Leishmaniinae</taxon>
        <taxon>Porcisia</taxon>
    </lineage>
</organism>
<feature type="compositionally biased region" description="Basic and acidic residues" evidence="1">
    <location>
        <begin position="985"/>
        <end position="999"/>
    </location>
</feature>
<reference evidence="2 3" key="1">
    <citation type="submission" date="2021-02" db="EMBL/GenBank/DDBJ databases">
        <title>Porcisia hertigi Genome sequencing and assembly.</title>
        <authorList>
            <person name="Almutairi H."/>
            <person name="Gatherer D."/>
        </authorList>
    </citation>
    <scope>NUCLEOTIDE SEQUENCE [LARGE SCALE GENOMIC DNA]</scope>
    <source>
        <strain evidence="2 3">C119</strain>
    </source>
</reference>
<feature type="region of interest" description="Disordered" evidence="1">
    <location>
        <begin position="1014"/>
        <end position="1048"/>
    </location>
</feature>
<dbReference type="EMBL" id="JAFJZO010000003">
    <property type="protein sequence ID" value="KAG5511933.1"/>
    <property type="molecule type" value="Genomic_DNA"/>
</dbReference>
<feature type="region of interest" description="Disordered" evidence="1">
    <location>
        <begin position="210"/>
        <end position="253"/>
    </location>
</feature>
<dbReference type="AlphaFoldDB" id="A0A836LLU4"/>
<dbReference type="Proteomes" id="UP000674318">
    <property type="component" value="Chromosome 3"/>
</dbReference>
<evidence type="ECO:0000256" key="1">
    <source>
        <dbReference type="SAM" id="MobiDB-lite"/>
    </source>
</evidence>
<feature type="region of interest" description="Disordered" evidence="1">
    <location>
        <begin position="985"/>
        <end position="1004"/>
    </location>
</feature>
<feature type="region of interest" description="Disordered" evidence="1">
    <location>
        <begin position="279"/>
        <end position="309"/>
    </location>
</feature>
<name>A0A836LLU4_9TRYP</name>
<proteinExistence type="predicted"/>
<accession>A0A836LLU4</accession>
<feature type="compositionally biased region" description="Basic and acidic residues" evidence="1">
    <location>
        <begin position="139"/>
        <end position="158"/>
    </location>
</feature>
<dbReference type="GeneID" id="94293766"/>
<dbReference type="RefSeq" id="XP_067759889.1">
    <property type="nucleotide sequence ID" value="XM_067903689.1"/>
</dbReference>
<feature type="compositionally biased region" description="Basic and acidic residues" evidence="1">
    <location>
        <begin position="300"/>
        <end position="309"/>
    </location>
</feature>
<protein>
    <submittedName>
        <fullName evidence="2">Uncharacterized protein</fullName>
    </submittedName>
</protein>
<comment type="caution">
    <text evidence="2">The sequence shown here is derived from an EMBL/GenBank/DDBJ whole genome shotgun (WGS) entry which is preliminary data.</text>
</comment>